<gene>
    <name evidence="2" type="ORF">G6O67_005513</name>
</gene>
<evidence type="ECO:0000313" key="2">
    <source>
        <dbReference type="EMBL" id="KAF4509232.1"/>
    </source>
</evidence>
<dbReference type="SUPFAM" id="SSF52540">
    <property type="entry name" value="P-loop containing nucleoside triphosphate hydrolases"/>
    <property type="match status" value="1"/>
</dbReference>
<keyword evidence="1" id="KW-1133">Transmembrane helix</keyword>
<keyword evidence="1" id="KW-0472">Membrane</keyword>
<reference evidence="2 3" key="1">
    <citation type="journal article" date="2020" name="Genome Biol. Evol.">
        <title>A new high-quality draft genome assembly of the Chinese cordyceps Ophiocordyceps sinensis.</title>
        <authorList>
            <person name="Shu R."/>
            <person name="Zhang J."/>
            <person name="Meng Q."/>
            <person name="Zhang H."/>
            <person name="Zhou G."/>
            <person name="Li M."/>
            <person name="Wu P."/>
            <person name="Zhao Y."/>
            <person name="Chen C."/>
            <person name="Qin Q."/>
        </authorList>
    </citation>
    <scope>NUCLEOTIDE SEQUENCE [LARGE SCALE GENOMIC DNA]</scope>
    <source>
        <strain evidence="2 3">IOZ07</strain>
    </source>
</reference>
<keyword evidence="3" id="KW-1185">Reference proteome</keyword>
<keyword evidence="1" id="KW-0812">Transmembrane</keyword>
<dbReference type="Pfam" id="PF17784">
    <property type="entry name" value="Sulfotransfer_4"/>
    <property type="match status" value="1"/>
</dbReference>
<dbReference type="PANTHER" id="PTHR36978">
    <property type="entry name" value="P-LOOP CONTAINING NUCLEOTIDE TRIPHOSPHATE HYDROLASE"/>
    <property type="match status" value="1"/>
</dbReference>
<dbReference type="InterPro" id="IPR027417">
    <property type="entry name" value="P-loop_NTPase"/>
</dbReference>
<dbReference type="InterPro" id="IPR040632">
    <property type="entry name" value="Sulfotransfer_4"/>
</dbReference>
<evidence type="ECO:0000256" key="1">
    <source>
        <dbReference type="SAM" id="Phobius"/>
    </source>
</evidence>
<dbReference type="Proteomes" id="UP000557566">
    <property type="component" value="Unassembled WGS sequence"/>
</dbReference>
<dbReference type="Gene3D" id="3.40.50.300">
    <property type="entry name" value="P-loop containing nucleotide triphosphate hydrolases"/>
    <property type="match status" value="1"/>
</dbReference>
<feature type="transmembrane region" description="Helical" evidence="1">
    <location>
        <begin position="265"/>
        <end position="289"/>
    </location>
</feature>
<protein>
    <recommendedName>
        <fullName evidence="4">NAD dependent epimerase/dehydratase</fullName>
    </recommendedName>
</protein>
<evidence type="ECO:0008006" key="4">
    <source>
        <dbReference type="Google" id="ProtNLM"/>
    </source>
</evidence>
<proteinExistence type="predicted"/>
<organism evidence="2 3">
    <name type="scientific">Ophiocordyceps sinensis</name>
    <dbReference type="NCBI Taxonomy" id="72228"/>
    <lineage>
        <taxon>Eukaryota</taxon>
        <taxon>Fungi</taxon>
        <taxon>Dikarya</taxon>
        <taxon>Ascomycota</taxon>
        <taxon>Pezizomycotina</taxon>
        <taxon>Sordariomycetes</taxon>
        <taxon>Hypocreomycetidae</taxon>
        <taxon>Hypocreales</taxon>
        <taxon>Ophiocordycipitaceae</taxon>
        <taxon>Ophiocordyceps</taxon>
    </lineage>
</organism>
<accession>A0A8H4PRQ9</accession>
<name>A0A8H4PRQ9_9HYPO</name>
<comment type="caution">
    <text evidence="2">The sequence shown here is derived from an EMBL/GenBank/DDBJ whole genome shotgun (WGS) entry which is preliminary data.</text>
</comment>
<dbReference type="OrthoDB" id="408152at2759"/>
<sequence length="290" mass="33215">MTMAQLAVAGVPDRVVPMKVIVCGVHRTGTMSMRSALWQLGFHDCYHMHTVLQNLDSHPELWVRAYEAKYSGTGAFGKADWDRLLGNCQACCDMPSAPFSVELAALYPEAKVVILNRDPERWYESALHSVHKAVRPQSMAERVMRMYCYALDSYIRSWVRFSNVMMTRSMPFDHVNEKDKAIAWFNAQYQEFRNGIPAERCIEYRVQDGWKPLCEHLGVAVPMVQDRATGKLVEAPFPRINDRETFAENSRRTFQRSARRAHQTLFAMLGKLAVVAALGYVAWLVWLMFG</sequence>
<dbReference type="PANTHER" id="PTHR36978:SF4">
    <property type="entry name" value="P-LOOP CONTAINING NUCLEOSIDE TRIPHOSPHATE HYDROLASE PROTEIN"/>
    <property type="match status" value="1"/>
</dbReference>
<evidence type="ECO:0000313" key="3">
    <source>
        <dbReference type="Proteomes" id="UP000557566"/>
    </source>
</evidence>
<dbReference type="EMBL" id="JAAVMX010000005">
    <property type="protein sequence ID" value="KAF4509232.1"/>
    <property type="molecule type" value="Genomic_DNA"/>
</dbReference>
<dbReference type="AlphaFoldDB" id="A0A8H4PRQ9"/>